<keyword evidence="1 4" id="KW-0378">Hydrolase</keyword>
<proteinExistence type="predicted"/>
<dbReference type="InterPro" id="IPR016035">
    <property type="entry name" value="Acyl_Trfase/lysoPLipase"/>
</dbReference>
<dbReference type="InterPro" id="IPR002641">
    <property type="entry name" value="PNPLA_dom"/>
</dbReference>
<keyword evidence="8" id="KW-1185">Reference proteome</keyword>
<dbReference type="GO" id="GO:0016042">
    <property type="term" value="P:lipid catabolic process"/>
    <property type="evidence" value="ECO:0007669"/>
    <property type="project" value="UniProtKB-UniRule"/>
</dbReference>
<dbReference type="PROSITE" id="PS51635">
    <property type="entry name" value="PNPLA"/>
    <property type="match status" value="1"/>
</dbReference>
<gene>
    <name evidence="7" type="ORF">DVJ77_18605</name>
</gene>
<dbReference type="PROSITE" id="PS51257">
    <property type="entry name" value="PROKAR_LIPOPROTEIN"/>
    <property type="match status" value="1"/>
</dbReference>
<dbReference type="PANTHER" id="PTHR14226">
    <property type="entry name" value="NEUROPATHY TARGET ESTERASE/SWISS CHEESE D.MELANOGASTER"/>
    <property type="match status" value="1"/>
</dbReference>
<feature type="short sequence motif" description="GXSXG" evidence="4">
    <location>
        <begin position="110"/>
        <end position="114"/>
    </location>
</feature>
<keyword evidence="2 4" id="KW-0442">Lipid degradation</keyword>
<dbReference type="OrthoDB" id="9798773at2"/>
<evidence type="ECO:0000256" key="3">
    <source>
        <dbReference type="ARBA" id="ARBA00023098"/>
    </source>
</evidence>
<feature type="short sequence motif" description="GXGXXG" evidence="4">
    <location>
        <begin position="81"/>
        <end position="86"/>
    </location>
</feature>
<dbReference type="EMBL" id="QQAH01000020">
    <property type="protein sequence ID" value="RDD80156.1"/>
    <property type="molecule type" value="Genomic_DNA"/>
</dbReference>
<evidence type="ECO:0000313" key="8">
    <source>
        <dbReference type="Proteomes" id="UP000253782"/>
    </source>
</evidence>
<dbReference type="Gene3D" id="3.40.1090.10">
    <property type="entry name" value="Cytosolic phospholipase A2 catalytic domain"/>
    <property type="match status" value="1"/>
</dbReference>
<dbReference type="Pfam" id="PF01734">
    <property type="entry name" value="Patatin"/>
    <property type="match status" value="1"/>
</dbReference>
<name>A0A369UHX9_9GAMM</name>
<keyword evidence="3 4" id="KW-0443">Lipid metabolism</keyword>
<feature type="active site" description="Nucleophile" evidence="4">
    <location>
        <position position="112"/>
    </location>
</feature>
<comment type="caution">
    <text evidence="4">Lacks conserved residue(s) required for the propagation of feature annotation.</text>
</comment>
<evidence type="ECO:0000256" key="1">
    <source>
        <dbReference type="ARBA" id="ARBA00022801"/>
    </source>
</evidence>
<feature type="domain" description="PNPLA" evidence="6">
    <location>
        <begin position="77"/>
        <end position="271"/>
    </location>
</feature>
<dbReference type="RefSeq" id="WP_114847034.1">
    <property type="nucleotide sequence ID" value="NZ_JBHSPE010000010.1"/>
</dbReference>
<reference evidence="7 8" key="1">
    <citation type="submission" date="2018-07" db="EMBL/GenBank/DDBJ databases">
        <title>Dyella tabacisoli L4-6T, whole genome shotgun sequence.</title>
        <authorList>
            <person name="Zhou X.-K."/>
            <person name="Li W.-J."/>
            <person name="Duan Y.-Q."/>
        </authorList>
    </citation>
    <scope>NUCLEOTIDE SEQUENCE [LARGE SCALE GENOMIC DNA]</scope>
    <source>
        <strain evidence="7 8">L4-6</strain>
    </source>
</reference>
<dbReference type="GO" id="GO:0016787">
    <property type="term" value="F:hydrolase activity"/>
    <property type="evidence" value="ECO:0007669"/>
    <property type="project" value="UniProtKB-UniRule"/>
</dbReference>
<dbReference type="AlphaFoldDB" id="A0A369UHX9"/>
<feature type="active site" description="Proton acceptor" evidence="4">
    <location>
        <position position="258"/>
    </location>
</feature>
<dbReference type="SUPFAM" id="SSF52151">
    <property type="entry name" value="FabD/lysophospholipase-like"/>
    <property type="match status" value="1"/>
</dbReference>
<evidence type="ECO:0000256" key="2">
    <source>
        <dbReference type="ARBA" id="ARBA00022963"/>
    </source>
</evidence>
<dbReference type="PANTHER" id="PTHR14226:SF74">
    <property type="entry name" value="BLR4684 PROTEIN"/>
    <property type="match status" value="1"/>
</dbReference>
<evidence type="ECO:0000256" key="4">
    <source>
        <dbReference type="PROSITE-ProRule" id="PRU01161"/>
    </source>
</evidence>
<accession>A0A369UHX9</accession>
<evidence type="ECO:0000313" key="7">
    <source>
        <dbReference type="EMBL" id="RDD80156.1"/>
    </source>
</evidence>
<comment type="caution">
    <text evidence="7">The sequence shown here is derived from an EMBL/GenBank/DDBJ whole genome shotgun (WGS) entry which is preliminary data.</text>
</comment>
<dbReference type="Proteomes" id="UP000253782">
    <property type="component" value="Unassembled WGS sequence"/>
</dbReference>
<sequence length="421" mass="44934">MHIGKSLLVLACLISLAGCVIQSRKPPPPTLISSALPVGFDANVRIVTTDRYRFSTSSPPLIEGLRRAAHGGAVNILALSGGGSGGAYGAGALAGMTRGNDRPDFQLVTGVSAGALIAPFAFLGSSWDPALQDAFGGERSYLIHSATSSFLARLVFPSGMDSHGRLYELVDHFVTPEMVAAVAAETLKGRRLIIATTDLDKRETVLWDMGVIAAHGGSTARLLFRDVLIASASVPGMFPPVIIHVSDGVHPYDELHVDGSVTTPLFITPLVADVVSTSLDQLNGSNVYVIVNSQLASPPHKTSLQTLELLGRSFSAQLMYKTKETIAFIDSVAREHHMRLRIAVIPADYPDHSFADFRPKSLQRLFDYGADCAARGLLWVTPVQGIRRDQVDVMGDRHAAASCPGSDATPSDSDDTTQRPR</sequence>
<dbReference type="InterPro" id="IPR050301">
    <property type="entry name" value="NTE"/>
</dbReference>
<protein>
    <recommendedName>
        <fullName evidence="6">PNPLA domain-containing protein</fullName>
    </recommendedName>
</protein>
<evidence type="ECO:0000256" key="5">
    <source>
        <dbReference type="SAM" id="MobiDB-lite"/>
    </source>
</evidence>
<organism evidence="7 8">
    <name type="scientific">Dyella tabacisoli</name>
    <dbReference type="NCBI Taxonomy" id="2282381"/>
    <lineage>
        <taxon>Bacteria</taxon>
        <taxon>Pseudomonadati</taxon>
        <taxon>Pseudomonadota</taxon>
        <taxon>Gammaproteobacteria</taxon>
        <taxon>Lysobacterales</taxon>
        <taxon>Rhodanobacteraceae</taxon>
        <taxon>Dyella</taxon>
    </lineage>
</organism>
<feature type="region of interest" description="Disordered" evidence="5">
    <location>
        <begin position="396"/>
        <end position="421"/>
    </location>
</feature>
<evidence type="ECO:0000259" key="6">
    <source>
        <dbReference type="PROSITE" id="PS51635"/>
    </source>
</evidence>